<dbReference type="EMBL" id="JAZHXI010000015">
    <property type="protein sequence ID" value="KAL2063247.1"/>
    <property type="molecule type" value="Genomic_DNA"/>
</dbReference>
<protein>
    <submittedName>
        <fullName evidence="1">Uncharacterized protein</fullName>
    </submittedName>
</protein>
<name>A0ABR4C045_9HELO</name>
<reference evidence="1 2" key="1">
    <citation type="journal article" date="2024" name="Commun. Biol.">
        <title>Comparative genomic analysis of thermophilic fungi reveals convergent evolutionary adaptations and gene losses.</title>
        <authorList>
            <person name="Steindorff A.S."/>
            <person name="Aguilar-Pontes M.V."/>
            <person name="Robinson A.J."/>
            <person name="Andreopoulos B."/>
            <person name="LaButti K."/>
            <person name="Kuo A."/>
            <person name="Mondo S."/>
            <person name="Riley R."/>
            <person name="Otillar R."/>
            <person name="Haridas S."/>
            <person name="Lipzen A."/>
            <person name="Grimwood J."/>
            <person name="Schmutz J."/>
            <person name="Clum A."/>
            <person name="Reid I.D."/>
            <person name="Moisan M.C."/>
            <person name="Butler G."/>
            <person name="Nguyen T.T.M."/>
            <person name="Dewar K."/>
            <person name="Conant G."/>
            <person name="Drula E."/>
            <person name="Henrissat B."/>
            <person name="Hansel C."/>
            <person name="Singer S."/>
            <person name="Hutchinson M.I."/>
            <person name="de Vries R.P."/>
            <person name="Natvig D.O."/>
            <person name="Powell A.J."/>
            <person name="Tsang A."/>
            <person name="Grigoriev I.V."/>
        </authorList>
    </citation>
    <scope>NUCLEOTIDE SEQUENCE [LARGE SCALE GENOMIC DNA]</scope>
    <source>
        <strain evidence="1 2">CBS 494.80</strain>
    </source>
</reference>
<gene>
    <name evidence="1" type="ORF">VTL71DRAFT_5052</name>
</gene>
<organism evidence="1 2">
    <name type="scientific">Oculimacula yallundae</name>
    <dbReference type="NCBI Taxonomy" id="86028"/>
    <lineage>
        <taxon>Eukaryota</taxon>
        <taxon>Fungi</taxon>
        <taxon>Dikarya</taxon>
        <taxon>Ascomycota</taxon>
        <taxon>Pezizomycotina</taxon>
        <taxon>Leotiomycetes</taxon>
        <taxon>Helotiales</taxon>
        <taxon>Ploettnerulaceae</taxon>
        <taxon>Oculimacula</taxon>
    </lineage>
</organism>
<comment type="caution">
    <text evidence="1">The sequence shown here is derived from an EMBL/GenBank/DDBJ whole genome shotgun (WGS) entry which is preliminary data.</text>
</comment>
<dbReference type="Proteomes" id="UP001595075">
    <property type="component" value="Unassembled WGS sequence"/>
</dbReference>
<evidence type="ECO:0000313" key="1">
    <source>
        <dbReference type="EMBL" id="KAL2063247.1"/>
    </source>
</evidence>
<keyword evidence="2" id="KW-1185">Reference proteome</keyword>
<accession>A0ABR4C045</accession>
<sequence>MVLSVDSQPVAQEVIVLRLASCVSMLLDQRRAKAGVKRWLSGLVWWMRSYHTTLQDSIGRRARVWSDGNDGICDWRGVEQVEGRKENNENNERLLTVEGE</sequence>
<proteinExistence type="predicted"/>
<evidence type="ECO:0000313" key="2">
    <source>
        <dbReference type="Proteomes" id="UP001595075"/>
    </source>
</evidence>